<feature type="region of interest" description="Disordered" evidence="6">
    <location>
        <begin position="268"/>
        <end position="302"/>
    </location>
</feature>
<reference evidence="8 9" key="1">
    <citation type="submission" date="2019-03" db="EMBL/GenBank/DDBJ databases">
        <title>Genomics of glacier-inhabiting Cryobacterium strains.</title>
        <authorList>
            <person name="Liu Q."/>
            <person name="Xin Y.-H."/>
        </authorList>
    </citation>
    <scope>NUCLEOTIDE SEQUENCE [LARGE SCALE GENOMIC DNA]</scope>
    <source>
        <strain evidence="8 9">Hz16</strain>
    </source>
</reference>
<evidence type="ECO:0000256" key="1">
    <source>
        <dbReference type="ARBA" id="ARBA00005417"/>
    </source>
</evidence>
<evidence type="ECO:0000256" key="4">
    <source>
        <dbReference type="ARBA" id="ARBA00022840"/>
    </source>
</evidence>
<dbReference type="Gene3D" id="3.40.50.300">
    <property type="entry name" value="P-loop containing nucleotide triphosphate hydrolases"/>
    <property type="match status" value="1"/>
</dbReference>
<evidence type="ECO:0000259" key="7">
    <source>
        <dbReference type="PROSITE" id="PS50893"/>
    </source>
</evidence>
<dbReference type="AlphaFoldDB" id="A0A4R9AR08"/>
<feature type="compositionally biased region" description="Polar residues" evidence="6">
    <location>
        <begin position="272"/>
        <end position="282"/>
    </location>
</feature>
<organism evidence="8 9">
    <name type="scientific">Cryobacterium gelidum</name>
    <dbReference type="NCBI Taxonomy" id="1259164"/>
    <lineage>
        <taxon>Bacteria</taxon>
        <taxon>Bacillati</taxon>
        <taxon>Actinomycetota</taxon>
        <taxon>Actinomycetes</taxon>
        <taxon>Micrococcales</taxon>
        <taxon>Microbacteriaceae</taxon>
        <taxon>Cryobacterium</taxon>
    </lineage>
</organism>
<comment type="caution">
    <text evidence="8">The sequence shown here is derived from an EMBL/GenBank/DDBJ whole genome shotgun (WGS) entry which is preliminary data.</text>
</comment>
<dbReference type="SMART" id="SM00382">
    <property type="entry name" value="AAA"/>
    <property type="match status" value="1"/>
</dbReference>
<evidence type="ECO:0000256" key="6">
    <source>
        <dbReference type="SAM" id="MobiDB-lite"/>
    </source>
</evidence>
<proteinExistence type="inferred from homology"/>
<dbReference type="PROSITE" id="PS00211">
    <property type="entry name" value="ABC_TRANSPORTER_1"/>
    <property type="match status" value="1"/>
</dbReference>
<name>A0A4R9AR08_9MICO</name>
<evidence type="ECO:0000256" key="3">
    <source>
        <dbReference type="ARBA" id="ARBA00022741"/>
    </source>
</evidence>
<dbReference type="GO" id="GO:0015418">
    <property type="term" value="F:ABC-type quaternary ammonium compound transporting activity"/>
    <property type="evidence" value="ECO:0007669"/>
    <property type="project" value="UniProtKB-EC"/>
</dbReference>
<dbReference type="InterPro" id="IPR003439">
    <property type="entry name" value="ABC_transporter-like_ATP-bd"/>
</dbReference>
<comment type="similarity">
    <text evidence="1">Belongs to the ABC transporter superfamily.</text>
</comment>
<dbReference type="PROSITE" id="PS50893">
    <property type="entry name" value="ABC_TRANSPORTER_2"/>
    <property type="match status" value="1"/>
</dbReference>
<dbReference type="PANTHER" id="PTHR43117">
    <property type="entry name" value="OSMOPROTECTANT IMPORT ATP-BINDING PROTEIN OSMV"/>
    <property type="match status" value="1"/>
</dbReference>
<gene>
    <name evidence="8" type="ORF">E3T50_14020</name>
</gene>
<dbReference type="FunFam" id="3.40.50.300:FF:000425">
    <property type="entry name" value="Probable ABC transporter, ATP-binding subunit"/>
    <property type="match status" value="1"/>
</dbReference>
<accession>A0A4R9AR08</accession>
<evidence type="ECO:0000313" key="8">
    <source>
        <dbReference type="EMBL" id="TFD68268.1"/>
    </source>
</evidence>
<dbReference type="EMBL" id="SOHL01000027">
    <property type="protein sequence ID" value="TFD68268.1"/>
    <property type="molecule type" value="Genomic_DNA"/>
</dbReference>
<sequence length="302" mass="32068">MIEFHSVTKRFPDGTLAVDDFSLALPSHKTTVFVGTSGSGKTTLLRMINRMVDPTSGSIDIDGADIGTLEPVQLRRGIGYVMQNSGLLPHRRVVDNVATVPMLRGTPKRKAREEALVLLDTVGLDRSLANRYPNQLSGGQQQRVGVARGLAVNPNILLMDEPFGAVDPIVRAELQQELLRLQRELGKTVVFVTHDIDEAFLLGDRVVILRTGGKVAQVGTPAEILANPIDEFVATFVGADRGKRSLHVENRGDGDIVVDGTGRLAGVLVGSRSPTASSTVGTGESKAGPRGPGAPAQGGDSR</sequence>
<evidence type="ECO:0000256" key="2">
    <source>
        <dbReference type="ARBA" id="ARBA00022448"/>
    </source>
</evidence>
<dbReference type="InterPro" id="IPR027417">
    <property type="entry name" value="P-loop_NTPase"/>
</dbReference>
<keyword evidence="3" id="KW-0547">Nucleotide-binding</keyword>
<evidence type="ECO:0000256" key="5">
    <source>
        <dbReference type="ARBA" id="ARBA00066388"/>
    </source>
</evidence>
<feature type="compositionally biased region" description="Low complexity" evidence="6">
    <location>
        <begin position="293"/>
        <end position="302"/>
    </location>
</feature>
<keyword evidence="2" id="KW-0813">Transport</keyword>
<keyword evidence="9" id="KW-1185">Reference proteome</keyword>
<dbReference type="Proteomes" id="UP000297983">
    <property type="component" value="Unassembled WGS sequence"/>
</dbReference>
<protein>
    <recommendedName>
        <fullName evidence="5">ABC-type quaternary amine transporter</fullName>
        <ecNumber evidence="5">7.6.2.9</ecNumber>
    </recommendedName>
</protein>
<dbReference type="GO" id="GO:0016887">
    <property type="term" value="F:ATP hydrolysis activity"/>
    <property type="evidence" value="ECO:0007669"/>
    <property type="project" value="InterPro"/>
</dbReference>
<keyword evidence="4 8" id="KW-0067">ATP-binding</keyword>
<dbReference type="Pfam" id="PF00005">
    <property type="entry name" value="ABC_tran"/>
    <property type="match status" value="1"/>
</dbReference>
<dbReference type="EC" id="7.6.2.9" evidence="5"/>
<dbReference type="SUPFAM" id="SSF52540">
    <property type="entry name" value="P-loop containing nucleoside triphosphate hydrolases"/>
    <property type="match status" value="1"/>
</dbReference>
<dbReference type="GO" id="GO:0005524">
    <property type="term" value="F:ATP binding"/>
    <property type="evidence" value="ECO:0007669"/>
    <property type="project" value="UniProtKB-KW"/>
</dbReference>
<evidence type="ECO:0000313" key="9">
    <source>
        <dbReference type="Proteomes" id="UP000297983"/>
    </source>
</evidence>
<dbReference type="InterPro" id="IPR003593">
    <property type="entry name" value="AAA+_ATPase"/>
</dbReference>
<dbReference type="RefSeq" id="WP_134552729.1">
    <property type="nucleotide sequence ID" value="NZ_SOHL01000027.1"/>
</dbReference>
<dbReference type="InterPro" id="IPR017871">
    <property type="entry name" value="ABC_transporter-like_CS"/>
</dbReference>
<dbReference type="PANTHER" id="PTHR43117:SF4">
    <property type="entry name" value="OSMOPROTECTANT IMPORT ATP-BINDING PROTEIN OSMV"/>
    <property type="match status" value="1"/>
</dbReference>
<feature type="domain" description="ABC transporter" evidence="7">
    <location>
        <begin position="2"/>
        <end position="237"/>
    </location>
</feature>